<dbReference type="Proteomes" id="UP000325957">
    <property type="component" value="Unassembled WGS sequence"/>
</dbReference>
<dbReference type="EMBL" id="SZWF01000016">
    <property type="protein sequence ID" value="KAA9393625.1"/>
    <property type="molecule type" value="Genomic_DNA"/>
</dbReference>
<dbReference type="Gene3D" id="3.40.960.10">
    <property type="entry name" value="VSR Endonuclease"/>
    <property type="match status" value="1"/>
</dbReference>
<dbReference type="InterPro" id="IPR011335">
    <property type="entry name" value="Restrct_endonuc-II-like"/>
</dbReference>
<accession>A0A5J5KXK5</accession>
<proteinExistence type="predicted"/>
<organism evidence="2 3">
    <name type="scientific">Kocuria coralli</name>
    <dbReference type="NCBI Taxonomy" id="1461025"/>
    <lineage>
        <taxon>Bacteria</taxon>
        <taxon>Bacillati</taxon>
        <taxon>Actinomycetota</taxon>
        <taxon>Actinomycetes</taxon>
        <taxon>Micrococcales</taxon>
        <taxon>Micrococcaceae</taxon>
        <taxon>Kocuria</taxon>
    </lineage>
</organism>
<feature type="compositionally biased region" description="Gly residues" evidence="1">
    <location>
        <begin position="1"/>
        <end position="10"/>
    </location>
</feature>
<feature type="region of interest" description="Disordered" evidence="1">
    <location>
        <begin position="324"/>
        <end position="344"/>
    </location>
</feature>
<reference evidence="2 3" key="1">
    <citation type="submission" date="2019-05" db="EMBL/GenBank/DDBJ databases">
        <title>Kocuria coralli sp. nov., a novel actinobacterium isolated from coral reef seawater.</title>
        <authorList>
            <person name="Li J."/>
        </authorList>
    </citation>
    <scope>NUCLEOTIDE SEQUENCE [LARGE SCALE GENOMIC DNA]</scope>
    <source>
        <strain evidence="2 3">SCSIO 13007</strain>
    </source>
</reference>
<keyword evidence="3" id="KW-1185">Reference proteome</keyword>
<gene>
    <name evidence="2" type="ORF">FCK90_11600</name>
</gene>
<comment type="caution">
    <text evidence="2">The sequence shown here is derived from an EMBL/GenBank/DDBJ whole genome shotgun (WGS) entry which is preliminary data.</text>
</comment>
<name>A0A5J5KXK5_9MICC</name>
<dbReference type="OrthoDB" id="5517693at2"/>
<evidence type="ECO:0000313" key="3">
    <source>
        <dbReference type="Proteomes" id="UP000325957"/>
    </source>
</evidence>
<sequence length="357" mass="38989">MVRTGAGPGTGTNVPQGSFDPRAILTTREVQERFGGQPRAGTAGLDERMGLHRLARGAWMDHEQWAALPRWSRARAFHHAIARTMPGSPIFCGPSAALLWGLPVLGTPDRPHVIGGLPGYGSRRSGRRVQTHAWPLEASEVSRVDGLLVTSLPRTAVDCARELDLRQALVIVDGFLRRGGTHDLLADALAGATTGRGTARARRVLDLADSGSDSAGETLTRLVLRQHGLSGFTTQLEVVVDGELFRLDFAWEAERLALEFDGEVKYSGRYGDPTEVIRAERRREKLLLNAGWRVIRTSWAVVNRTPQDLAELVSTELQLLRRGGHRGGENPIGGALPREFSPAGRDHTLLRVNSPRK</sequence>
<evidence type="ECO:0008006" key="4">
    <source>
        <dbReference type="Google" id="ProtNLM"/>
    </source>
</evidence>
<evidence type="ECO:0000313" key="2">
    <source>
        <dbReference type="EMBL" id="KAA9393625.1"/>
    </source>
</evidence>
<dbReference type="RefSeq" id="WP_158034466.1">
    <property type="nucleotide sequence ID" value="NZ_ML708622.1"/>
</dbReference>
<feature type="region of interest" description="Disordered" evidence="1">
    <location>
        <begin position="1"/>
        <end position="20"/>
    </location>
</feature>
<dbReference type="AlphaFoldDB" id="A0A5J5KXK5"/>
<evidence type="ECO:0000256" key="1">
    <source>
        <dbReference type="SAM" id="MobiDB-lite"/>
    </source>
</evidence>
<protein>
    <recommendedName>
        <fullName evidence="4">DUF559 domain-containing protein</fullName>
    </recommendedName>
</protein>
<dbReference type="SUPFAM" id="SSF52980">
    <property type="entry name" value="Restriction endonuclease-like"/>
    <property type="match status" value="1"/>
</dbReference>